<accession>A0A3A1N8G4</accession>
<dbReference type="Pfam" id="PF04542">
    <property type="entry name" value="Sigma70_r2"/>
    <property type="match status" value="1"/>
</dbReference>
<keyword evidence="2" id="KW-0805">Transcription regulation</keyword>
<proteinExistence type="inferred from homology"/>
<dbReference type="SUPFAM" id="SSF88946">
    <property type="entry name" value="Sigma2 domain of RNA polymerase sigma factors"/>
    <property type="match status" value="1"/>
</dbReference>
<keyword evidence="9" id="KW-1185">Reference proteome</keyword>
<dbReference type="AlphaFoldDB" id="A0A3A1N8G4"/>
<evidence type="ECO:0000313" key="9">
    <source>
        <dbReference type="Proteomes" id="UP000266067"/>
    </source>
</evidence>
<gene>
    <name evidence="8" type="ORF">D2V08_07250</name>
</gene>
<reference evidence="8 9" key="1">
    <citation type="submission" date="2018-08" db="EMBL/GenBank/DDBJ databases">
        <title>Proposal of Muricauda 72 sp.nov. and Muricauda NH166 sp.nov., isolated from seawater.</title>
        <authorList>
            <person name="Cheng H."/>
            <person name="Wu Y.-H."/>
            <person name="Guo L.-L."/>
            <person name="Xu X.-W."/>
        </authorList>
    </citation>
    <scope>NUCLEOTIDE SEQUENCE [LARGE SCALE GENOMIC DNA]</scope>
    <source>
        <strain evidence="8 9">KCTC 22173</strain>
    </source>
</reference>
<evidence type="ECO:0000259" key="6">
    <source>
        <dbReference type="Pfam" id="PF04542"/>
    </source>
</evidence>
<dbReference type="NCBIfam" id="TIGR02937">
    <property type="entry name" value="sigma70-ECF"/>
    <property type="match status" value="1"/>
</dbReference>
<dbReference type="Gene3D" id="1.10.1740.10">
    <property type="match status" value="1"/>
</dbReference>
<name>A0A3A1N8G4_9FLAO</name>
<dbReference type="InterPro" id="IPR039425">
    <property type="entry name" value="RNA_pol_sigma-70-like"/>
</dbReference>
<dbReference type="GO" id="GO:0016987">
    <property type="term" value="F:sigma factor activity"/>
    <property type="evidence" value="ECO:0007669"/>
    <property type="project" value="UniProtKB-KW"/>
</dbReference>
<comment type="caution">
    <text evidence="8">The sequence shown here is derived from an EMBL/GenBank/DDBJ whole genome shotgun (WGS) entry which is preliminary data.</text>
</comment>
<sequence length="182" mass="21158">MAAKTDNRNNLTNFFNEEYGSLRSYVQSRIQDTSERDAEDIVQDVALRMFSRSDDALPITNVGAFVYNAIRNRIIDIMRGKKERKLPSEDIDQQWREFAEFFYGDADNSYSPEMEQALKKSVEDLKPAYRDIIIAIDFEGYNYKQISERTGIPLGTLMSRRHRAMSELSKKLENLKELSYGT</sequence>
<evidence type="ECO:0000256" key="3">
    <source>
        <dbReference type="ARBA" id="ARBA00023082"/>
    </source>
</evidence>
<dbReference type="GO" id="GO:0006352">
    <property type="term" value="P:DNA-templated transcription initiation"/>
    <property type="evidence" value="ECO:0007669"/>
    <property type="project" value="InterPro"/>
</dbReference>
<dbReference type="GO" id="GO:0003677">
    <property type="term" value="F:DNA binding"/>
    <property type="evidence" value="ECO:0007669"/>
    <property type="project" value="UniProtKB-KW"/>
</dbReference>
<dbReference type="InterPro" id="IPR014284">
    <property type="entry name" value="RNA_pol_sigma-70_dom"/>
</dbReference>
<dbReference type="SUPFAM" id="SSF88659">
    <property type="entry name" value="Sigma3 and sigma4 domains of RNA polymerase sigma factors"/>
    <property type="match status" value="1"/>
</dbReference>
<feature type="domain" description="RNA polymerase sigma-70 region 2" evidence="6">
    <location>
        <begin position="17"/>
        <end position="82"/>
    </location>
</feature>
<dbReference type="InterPro" id="IPR007627">
    <property type="entry name" value="RNA_pol_sigma70_r2"/>
</dbReference>
<comment type="similarity">
    <text evidence="1">Belongs to the sigma-70 factor family. ECF subfamily.</text>
</comment>
<dbReference type="Proteomes" id="UP000266067">
    <property type="component" value="Unassembled WGS sequence"/>
</dbReference>
<dbReference type="PANTHER" id="PTHR43133:SF8">
    <property type="entry name" value="RNA POLYMERASE SIGMA FACTOR HI_1459-RELATED"/>
    <property type="match status" value="1"/>
</dbReference>
<dbReference type="Pfam" id="PF08281">
    <property type="entry name" value="Sigma70_r4_2"/>
    <property type="match status" value="1"/>
</dbReference>
<evidence type="ECO:0000256" key="1">
    <source>
        <dbReference type="ARBA" id="ARBA00010641"/>
    </source>
</evidence>
<evidence type="ECO:0000259" key="7">
    <source>
        <dbReference type="Pfam" id="PF08281"/>
    </source>
</evidence>
<dbReference type="Gene3D" id="1.10.10.10">
    <property type="entry name" value="Winged helix-like DNA-binding domain superfamily/Winged helix DNA-binding domain"/>
    <property type="match status" value="1"/>
</dbReference>
<dbReference type="InterPro" id="IPR036388">
    <property type="entry name" value="WH-like_DNA-bd_sf"/>
</dbReference>
<dbReference type="InterPro" id="IPR013324">
    <property type="entry name" value="RNA_pol_sigma_r3/r4-like"/>
</dbReference>
<dbReference type="EMBL" id="QXFH01000070">
    <property type="protein sequence ID" value="RIV35153.1"/>
    <property type="molecule type" value="Genomic_DNA"/>
</dbReference>
<dbReference type="PANTHER" id="PTHR43133">
    <property type="entry name" value="RNA POLYMERASE ECF-TYPE SIGMA FACTO"/>
    <property type="match status" value="1"/>
</dbReference>
<keyword evidence="4" id="KW-0238">DNA-binding</keyword>
<dbReference type="RefSeq" id="WP_119607380.1">
    <property type="nucleotide sequence ID" value="NZ_QXFH01000070.1"/>
</dbReference>
<feature type="domain" description="RNA polymerase sigma factor 70 region 4 type 2" evidence="7">
    <location>
        <begin position="117"/>
        <end position="168"/>
    </location>
</feature>
<keyword evidence="3" id="KW-0731">Sigma factor</keyword>
<protein>
    <submittedName>
        <fullName evidence="8">RNA polymerase sigma factor</fullName>
    </submittedName>
</protein>
<dbReference type="CDD" id="cd06171">
    <property type="entry name" value="Sigma70_r4"/>
    <property type="match status" value="1"/>
</dbReference>
<organism evidence="8 9">
    <name type="scientific">Flagellimonas lutimaris</name>
    <dbReference type="NCBI Taxonomy" id="475082"/>
    <lineage>
        <taxon>Bacteria</taxon>
        <taxon>Pseudomonadati</taxon>
        <taxon>Bacteroidota</taxon>
        <taxon>Flavobacteriia</taxon>
        <taxon>Flavobacteriales</taxon>
        <taxon>Flavobacteriaceae</taxon>
        <taxon>Flagellimonas</taxon>
    </lineage>
</organism>
<keyword evidence="5" id="KW-0804">Transcription</keyword>
<evidence type="ECO:0000256" key="2">
    <source>
        <dbReference type="ARBA" id="ARBA00023015"/>
    </source>
</evidence>
<evidence type="ECO:0000256" key="4">
    <source>
        <dbReference type="ARBA" id="ARBA00023125"/>
    </source>
</evidence>
<evidence type="ECO:0000313" key="8">
    <source>
        <dbReference type="EMBL" id="RIV35153.1"/>
    </source>
</evidence>
<dbReference type="OrthoDB" id="9803470at2"/>
<dbReference type="InterPro" id="IPR013325">
    <property type="entry name" value="RNA_pol_sigma_r2"/>
</dbReference>
<dbReference type="InterPro" id="IPR013249">
    <property type="entry name" value="RNA_pol_sigma70_r4_t2"/>
</dbReference>
<evidence type="ECO:0000256" key="5">
    <source>
        <dbReference type="ARBA" id="ARBA00023163"/>
    </source>
</evidence>